<protein>
    <submittedName>
        <fullName evidence="3">AMP-binding protein</fullName>
    </submittedName>
</protein>
<evidence type="ECO:0000313" key="3">
    <source>
        <dbReference type="EMBL" id="MBI3015225.1"/>
    </source>
</evidence>
<feature type="domain" description="AMP-dependent ligase C-terminal" evidence="2">
    <location>
        <begin position="344"/>
        <end position="437"/>
    </location>
</feature>
<sequence>MSSIFWNEFTETMPREQLDAIHLKRIQKMIRYAYDRVPFYRKLYQKAGLKPGDIRTLDDFNRLVPSIDKKDIVEAQQVEPPWGEAIALSEDFNLFRFQTSGSTGVPMGIPVSYYSSHHYGEQWTYGFWGVGIRPRDSFYFAFAWGTFIGFWSAYWGVRRLGATVYSGGGFTTEMRLKQILEYEPTVLVCTPTYALYMAEKAREMGIDLPATSIKYTYHAGEPGGNVPATRRAIEEAWGAKTYELYGIGEVGAIAPGCPRQLGVHLAEDQAYATVVNPETGAPVAPGEVGENLVTSHIQFSQPLIKYRSHDLVRPVYDKCSCGRTWLLFKDGVLGRTDHMIIIKGTNVYPTAIETLLGDVSGLTANYEIHVSSGQLNDEITAKVEAAPDVSASDYATLQRKAEGILYDKILVRIGVEIQKPGALPRYELKAKRFFDHREKH</sequence>
<comment type="caution">
    <text evidence="3">The sequence shown here is derived from an EMBL/GenBank/DDBJ whole genome shotgun (WGS) entry which is preliminary data.</text>
</comment>
<dbReference type="InterPro" id="IPR042099">
    <property type="entry name" value="ANL_N_sf"/>
</dbReference>
<evidence type="ECO:0000259" key="2">
    <source>
        <dbReference type="Pfam" id="PF14535"/>
    </source>
</evidence>
<dbReference type="Proteomes" id="UP000741360">
    <property type="component" value="Unassembled WGS sequence"/>
</dbReference>
<evidence type="ECO:0000313" key="4">
    <source>
        <dbReference type="Proteomes" id="UP000741360"/>
    </source>
</evidence>
<dbReference type="Pfam" id="PF14535">
    <property type="entry name" value="AMP-binding_C_2"/>
    <property type="match status" value="1"/>
</dbReference>
<feature type="domain" description="AMP-dependent synthetase/ligase" evidence="1">
    <location>
        <begin position="87"/>
        <end position="294"/>
    </location>
</feature>
<dbReference type="Gene3D" id="3.30.300.30">
    <property type="match status" value="1"/>
</dbReference>
<dbReference type="AlphaFoldDB" id="A0A932GQS2"/>
<reference evidence="3" key="1">
    <citation type="submission" date="2020-07" db="EMBL/GenBank/DDBJ databases">
        <title>Huge and variable diversity of episymbiotic CPR bacteria and DPANN archaea in groundwater ecosystems.</title>
        <authorList>
            <person name="He C.Y."/>
            <person name="Keren R."/>
            <person name="Whittaker M."/>
            <person name="Farag I.F."/>
            <person name="Doudna J."/>
            <person name="Cate J.H.D."/>
            <person name="Banfield J.F."/>
        </authorList>
    </citation>
    <scope>NUCLEOTIDE SEQUENCE</scope>
    <source>
        <strain evidence="3">NC_groundwater_717_Ag_S-0.2um_59_8</strain>
    </source>
</reference>
<dbReference type="SUPFAM" id="SSF56801">
    <property type="entry name" value="Acetyl-CoA synthetase-like"/>
    <property type="match status" value="1"/>
</dbReference>
<dbReference type="Gene3D" id="3.40.50.12780">
    <property type="entry name" value="N-terminal domain of ligase-like"/>
    <property type="match status" value="1"/>
</dbReference>
<dbReference type="Pfam" id="PF00501">
    <property type="entry name" value="AMP-binding"/>
    <property type="match status" value="1"/>
</dbReference>
<proteinExistence type="predicted"/>
<organism evidence="3 4">
    <name type="scientific">Tectimicrobiota bacterium</name>
    <dbReference type="NCBI Taxonomy" id="2528274"/>
    <lineage>
        <taxon>Bacteria</taxon>
        <taxon>Pseudomonadati</taxon>
        <taxon>Nitrospinota/Tectimicrobiota group</taxon>
        <taxon>Candidatus Tectimicrobiota</taxon>
    </lineage>
</organism>
<dbReference type="EMBL" id="JACPSX010000176">
    <property type="protein sequence ID" value="MBI3015225.1"/>
    <property type="molecule type" value="Genomic_DNA"/>
</dbReference>
<gene>
    <name evidence="3" type="ORF">HYY65_09245</name>
</gene>
<name>A0A932GQS2_UNCTE</name>
<dbReference type="PANTHER" id="PTHR43845:SF1">
    <property type="entry name" value="BLR5969 PROTEIN"/>
    <property type="match status" value="1"/>
</dbReference>
<dbReference type="InterPro" id="IPR000873">
    <property type="entry name" value="AMP-dep_synth/lig_dom"/>
</dbReference>
<dbReference type="InterPro" id="IPR028154">
    <property type="entry name" value="AMP-dep_Lig_C"/>
</dbReference>
<dbReference type="PANTHER" id="PTHR43845">
    <property type="entry name" value="BLR5969 PROTEIN"/>
    <property type="match status" value="1"/>
</dbReference>
<accession>A0A932GQS2</accession>
<evidence type="ECO:0000259" key="1">
    <source>
        <dbReference type="Pfam" id="PF00501"/>
    </source>
</evidence>
<dbReference type="InterPro" id="IPR045851">
    <property type="entry name" value="AMP-bd_C_sf"/>
</dbReference>